<dbReference type="PANTHER" id="PTHR22842">
    <property type="entry name" value="WD40 REPEAT PROTEIN"/>
    <property type="match status" value="1"/>
</dbReference>
<organism evidence="9 10">
    <name type="scientific">Popillia japonica</name>
    <name type="common">Japanese beetle</name>
    <dbReference type="NCBI Taxonomy" id="7064"/>
    <lineage>
        <taxon>Eukaryota</taxon>
        <taxon>Metazoa</taxon>
        <taxon>Ecdysozoa</taxon>
        <taxon>Arthropoda</taxon>
        <taxon>Hexapoda</taxon>
        <taxon>Insecta</taxon>
        <taxon>Pterygota</taxon>
        <taxon>Neoptera</taxon>
        <taxon>Endopterygota</taxon>
        <taxon>Coleoptera</taxon>
        <taxon>Polyphaga</taxon>
        <taxon>Scarabaeiformia</taxon>
        <taxon>Scarabaeidae</taxon>
        <taxon>Rutelinae</taxon>
        <taxon>Popillia</taxon>
    </lineage>
</organism>
<accession>A0AAW1LU27</accession>
<evidence type="ECO:0000256" key="2">
    <source>
        <dbReference type="ARBA" id="ARBA00022490"/>
    </source>
</evidence>
<evidence type="ECO:0000256" key="7">
    <source>
        <dbReference type="ARBA" id="ARBA00042222"/>
    </source>
</evidence>
<dbReference type="PANTHER" id="PTHR22842:SF3">
    <property type="entry name" value="WD REPEAT DOMAIN-CONTAINING PROTEIN 83"/>
    <property type="match status" value="1"/>
</dbReference>
<dbReference type="GO" id="GO:0000398">
    <property type="term" value="P:mRNA splicing, via spliceosome"/>
    <property type="evidence" value="ECO:0007669"/>
    <property type="project" value="TreeGrafter"/>
</dbReference>
<evidence type="ECO:0000256" key="4">
    <source>
        <dbReference type="ARBA" id="ARBA00022737"/>
    </source>
</evidence>
<dbReference type="PROSITE" id="PS50294">
    <property type="entry name" value="WD_REPEATS_REGION"/>
    <property type="match status" value="2"/>
</dbReference>
<evidence type="ECO:0000313" key="10">
    <source>
        <dbReference type="Proteomes" id="UP001458880"/>
    </source>
</evidence>
<keyword evidence="10" id="KW-1185">Reference proteome</keyword>
<reference evidence="9 10" key="1">
    <citation type="journal article" date="2024" name="BMC Genomics">
        <title>De novo assembly and annotation of Popillia japonica's genome with initial clues to its potential as an invasive pest.</title>
        <authorList>
            <person name="Cucini C."/>
            <person name="Boschi S."/>
            <person name="Funari R."/>
            <person name="Cardaioli E."/>
            <person name="Iannotti N."/>
            <person name="Marturano G."/>
            <person name="Paoli F."/>
            <person name="Bruttini M."/>
            <person name="Carapelli A."/>
            <person name="Frati F."/>
            <person name="Nardi F."/>
        </authorList>
    </citation>
    <scope>NUCLEOTIDE SEQUENCE [LARGE SCALE GENOMIC DNA]</scope>
    <source>
        <strain evidence="9">DMR45628</strain>
    </source>
</reference>
<evidence type="ECO:0000256" key="1">
    <source>
        <dbReference type="ARBA" id="ARBA00004496"/>
    </source>
</evidence>
<dbReference type="Pfam" id="PF00400">
    <property type="entry name" value="WD40"/>
    <property type="match status" value="4"/>
</dbReference>
<keyword evidence="3 8" id="KW-0853">WD repeat</keyword>
<sequence>MDLSCITTIDCKQGAVRAVRFNVDGAYCLTCGSDKKLKLWNPYRNLLLKTYGGHGNEVLDAVGSCDSGQILSCSSDKSIILWDVSTGQPLRRLRAHASTVSCVKFNEESTLAVSGSYDNTVAIWDLKSRKNEPIQTLNDAKDCINAIQVTDHEIITGSVDYSVRRYDIRVGQMFADFVGAPITCVSLTHDGQCILVSSADNSVKLFDKNTGELLSEYIGHRTDDMNIESAVITNDNYVFSGSVAGELWCWDLVSAKVVKRYDHTLHKVLHSLAVHPKKDILLTASVNTIKVWGKPEDIPVFVDVQYEDT</sequence>
<dbReference type="GO" id="GO:0005737">
    <property type="term" value="C:cytoplasm"/>
    <property type="evidence" value="ECO:0007669"/>
    <property type="project" value="UniProtKB-SubCell"/>
</dbReference>
<dbReference type="PRINTS" id="PR00320">
    <property type="entry name" value="GPROTEINBRPT"/>
</dbReference>
<dbReference type="EMBL" id="JASPKY010000103">
    <property type="protein sequence ID" value="KAK9737187.1"/>
    <property type="molecule type" value="Genomic_DNA"/>
</dbReference>
<evidence type="ECO:0000313" key="9">
    <source>
        <dbReference type="EMBL" id="KAK9737187.1"/>
    </source>
</evidence>
<evidence type="ECO:0000256" key="6">
    <source>
        <dbReference type="ARBA" id="ARBA00040453"/>
    </source>
</evidence>
<dbReference type="PROSITE" id="PS50082">
    <property type="entry name" value="WD_REPEATS_2"/>
    <property type="match status" value="3"/>
</dbReference>
<dbReference type="Proteomes" id="UP001458880">
    <property type="component" value="Unassembled WGS sequence"/>
</dbReference>
<comment type="caution">
    <text evidence="9">The sequence shown here is derived from an EMBL/GenBank/DDBJ whole genome shotgun (WGS) entry which is preliminary data.</text>
</comment>
<name>A0AAW1LU27_POPJA</name>
<evidence type="ECO:0000256" key="3">
    <source>
        <dbReference type="ARBA" id="ARBA00022574"/>
    </source>
</evidence>
<keyword evidence="2" id="KW-0963">Cytoplasm</keyword>
<dbReference type="InterPro" id="IPR001680">
    <property type="entry name" value="WD40_rpt"/>
</dbReference>
<feature type="repeat" description="WD" evidence="8">
    <location>
        <begin position="9"/>
        <end position="41"/>
    </location>
</feature>
<dbReference type="InterPro" id="IPR020472">
    <property type="entry name" value="WD40_PAC1"/>
</dbReference>
<dbReference type="InterPro" id="IPR036322">
    <property type="entry name" value="WD40_repeat_dom_sf"/>
</dbReference>
<dbReference type="SUPFAM" id="SSF50978">
    <property type="entry name" value="WD40 repeat-like"/>
    <property type="match status" value="1"/>
</dbReference>
<dbReference type="InterPro" id="IPR051980">
    <property type="entry name" value="WD_repeat_MORG1"/>
</dbReference>
<dbReference type="InterPro" id="IPR019775">
    <property type="entry name" value="WD40_repeat_CS"/>
</dbReference>
<dbReference type="Gene3D" id="2.130.10.10">
    <property type="entry name" value="YVTN repeat-like/Quinoprotein amine dehydrogenase"/>
    <property type="match status" value="1"/>
</dbReference>
<dbReference type="SMART" id="SM00320">
    <property type="entry name" value="WD40"/>
    <property type="match status" value="7"/>
</dbReference>
<feature type="repeat" description="WD" evidence="8">
    <location>
        <begin position="51"/>
        <end position="92"/>
    </location>
</feature>
<evidence type="ECO:0000256" key="8">
    <source>
        <dbReference type="PROSITE-ProRule" id="PRU00221"/>
    </source>
</evidence>
<protein>
    <recommendedName>
        <fullName evidence="6">WD repeat domain-containing protein 83</fullName>
    </recommendedName>
    <alternativeName>
        <fullName evidence="7">Mitogen-activated protein kinase organizer 1</fullName>
    </alternativeName>
</protein>
<evidence type="ECO:0000256" key="5">
    <source>
        <dbReference type="ARBA" id="ARBA00038145"/>
    </source>
</evidence>
<keyword evidence="4" id="KW-0677">Repeat</keyword>
<comment type="similarity">
    <text evidence="5">Belongs to the WD repeat MORG1 family.</text>
</comment>
<comment type="subcellular location">
    <subcellularLocation>
        <location evidence="1">Cytoplasm</location>
    </subcellularLocation>
</comment>
<dbReference type="GO" id="GO:0071013">
    <property type="term" value="C:catalytic step 2 spliceosome"/>
    <property type="evidence" value="ECO:0007669"/>
    <property type="project" value="TreeGrafter"/>
</dbReference>
<dbReference type="InterPro" id="IPR015943">
    <property type="entry name" value="WD40/YVTN_repeat-like_dom_sf"/>
</dbReference>
<dbReference type="PROSITE" id="PS00678">
    <property type="entry name" value="WD_REPEATS_1"/>
    <property type="match status" value="2"/>
</dbReference>
<gene>
    <name evidence="9" type="ORF">QE152_g10921</name>
</gene>
<dbReference type="AlphaFoldDB" id="A0AAW1LU27"/>
<feature type="repeat" description="WD" evidence="8">
    <location>
        <begin position="93"/>
        <end position="134"/>
    </location>
</feature>
<proteinExistence type="inferred from homology"/>
<dbReference type="CDD" id="cd00200">
    <property type="entry name" value="WD40"/>
    <property type="match status" value="1"/>
</dbReference>